<proteinExistence type="inferred from homology"/>
<evidence type="ECO:0000313" key="4">
    <source>
        <dbReference type="EMBL" id="TPX13479.1"/>
    </source>
</evidence>
<keyword evidence="2" id="KW-0521">NADP</keyword>
<keyword evidence="5" id="KW-1185">Reference proteome</keyword>
<name>A0A507B7U6_9PEZI</name>
<dbReference type="OrthoDB" id="37659at2759"/>
<evidence type="ECO:0000256" key="3">
    <source>
        <dbReference type="ARBA" id="ARBA00023002"/>
    </source>
</evidence>
<evidence type="ECO:0000256" key="1">
    <source>
        <dbReference type="ARBA" id="ARBA00006484"/>
    </source>
</evidence>
<dbReference type="GeneID" id="41973656"/>
<dbReference type="Pfam" id="PF00106">
    <property type="entry name" value="adh_short"/>
    <property type="match status" value="1"/>
</dbReference>
<dbReference type="PANTHER" id="PTHR43180">
    <property type="entry name" value="3-OXOACYL-(ACYL-CARRIER-PROTEIN) REDUCTASE (AFU_ORTHOLOGUE AFUA_6G11210)"/>
    <property type="match status" value="1"/>
</dbReference>
<reference evidence="4 5" key="1">
    <citation type="submission" date="2019-06" db="EMBL/GenBank/DDBJ databases">
        <title>Draft genome sequence of the filamentous fungus Phialemoniopsis curvata isolated from diesel fuel.</title>
        <authorList>
            <person name="Varaljay V.A."/>
            <person name="Lyon W.J."/>
            <person name="Crouch A.L."/>
            <person name="Drake C.E."/>
            <person name="Hollomon J.M."/>
            <person name="Nadeau L.J."/>
            <person name="Nunn H.S."/>
            <person name="Stevenson B.S."/>
            <person name="Bojanowski C.L."/>
            <person name="Crookes-Goodson W.J."/>
        </authorList>
    </citation>
    <scope>NUCLEOTIDE SEQUENCE [LARGE SCALE GENOMIC DNA]</scope>
    <source>
        <strain evidence="4 5">D216</strain>
    </source>
</reference>
<dbReference type="Gene3D" id="3.40.50.720">
    <property type="entry name" value="NAD(P)-binding Rossmann-like Domain"/>
    <property type="match status" value="1"/>
</dbReference>
<evidence type="ECO:0000256" key="2">
    <source>
        <dbReference type="ARBA" id="ARBA00022857"/>
    </source>
</evidence>
<dbReference type="RefSeq" id="XP_030995190.1">
    <property type="nucleotide sequence ID" value="XM_031140817.1"/>
</dbReference>
<comment type="similarity">
    <text evidence="1">Belongs to the short-chain dehydrogenases/reductases (SDR) family.</text>
</comment>
<dbReference type="InterPro" id="IPR002347">
    <property type="entry name" value="SDR_fam"/>
</dbReference>
<evidence type="ECO:0000313" key="5">
    <source>
        <dbReference type="Proteomes" id="UP000319257"/>
    </source>
</evidence>
<organism evidence="4 5">
    <name type="scientific">Thyridium curvatum</name>
    <dbReference type="NCBI Taxonomy" id="1093900"/>
    <lineage>
        <taxon>Eukaryota</taxon>
        <taxon>Fungi</taxon>
        <taxon>Dikarya</taxon>
        <taxon>Ascomycota</taxon>
        <taxon>Pezizomycotina</taxon>
        <taxon>Sordariomycetes</taxon>
        <taxon>Sordariomycetidae</taxon>
        <taxon>Thyridiales</taxon>
        <taxon>Thyridiaceae</taxon>
        <taxon>Thyridium</taxon>
    </lineage>
</organism>
<dbReference type="Proteomes" id="UP000319257">
    <property type="component" value="Unassembled WGS sequence"/>
</dbReference>
<dbReference type="InterPro" id="IPR020904">
    <property type="entry name" value="Sc_DH/Rdtase_CS"/>
</dbReference>
<dbReference type="PANTHER" id="PTHR43180:SF33">
    <property type="entry name" value="15-HYDROXYPROSTAGLANDIN DEHYDROGENASE [NAD(+)]-LIKE"/>
    <property type="match status" value="1"/>
</dbReference>
<dbReference type="STRING" id="1093900.A0A507B7U6"/>
<dbReference type="GO" id="GO:0016491">
    <property type="term" value="F:oxidoreductase activity"/>
    <property type="evidence" value="ECO:0007669"/>
    <property type="project" value="UniProtKB-KW"/>
</dbReference>
<keyword evidence="3" id="KW-0560">Oxidoreductase</keyword>
<dbReference type="PROSITE" id="PS00061">
    <property type="entry name" value="ADH_SHORT"/>
    <property type="match status" value="1"/>
</dbReference>
<sequence length="382" mass="41145">MSEVSITEAHLGELRGKFEHVGGASGIGKAIVELIVRKGGRVAFADMDATSGDVLETALKQEGFKVTFYKVNVASWLEMKAFFAEVKDSYGRIDLVFANAGVGDNNLTFQDLLDADGELAPPDLNVIDVNVNGVIYTSKLALHYMRQNPQPQGGGLVLTGSTSSYNERPNLPLYSMAKHGVIGLMRALRQNAPADSINVGAIAPGGTQTRLFTSDAASAFRSLGIPVNKASSVALAAVYLASIPATNGKALTVIGDKFTEVEDSILATQHLWYGQYNTDMARRASGSFMSTVEIMLRGSWSDIDLLVGEATYTDARADASSLARLPLWDKQVPAILVAEIQMLEAGFQEMARVGGVEEVERTLVLHLQYFCPWGILSRKTCC</sequence>
<dbReference type="PRINTS" id="PR00081">
    <property type="entry name" value="GDHRDH"/>
</dbReference>
<dbReference type="InterPro" id="IPR036291">
    <property type="entry name" value="NAD(P)-bd_dom_sf"/>
</dbReference>
<dbReference type="AlphaFoldDB" id="A0A507B7U6"/>
<dbReference type="SUPFAM" id="SSF51735">
    <property type="entry name" value="NAD(P)-binding Rossmann-fold domains"/>
    <property type="match status" value="1"/>
</dbReference>
<dbReference type="InParanoid" id="A0A507B7U6"/>
<accession>A0A507B7U6</accession>
<gene>
    <name evidence="4" type="ORF">E0L32_006209</name>
</gene>
<protein>
    <submittedName>
        <fullName evidence="4">Uncharacterized protein</fullName>
    </submittedName>
</protein>
<comment type="caution">
    <text evidence="4">The sequence shown here is derived from an EMBL/GenBank/DDBJ whole genome shotgun (WGS) entry which is preliminary data.</text>
</comment>
<dbReference type="EMBL" id="SKBQ01000034">
    <property type="protein sequence ID" value="TPX13479.1"/>
    <property type="molecule type" value="Genomic_DNA"/>
</dbReference>